<keyword evidence="2" id="KW-0418">Kinase</keyword>
<proteinExistence type="predicted"/>
<dbReference type="GO" id="GO:0016301">
    <property type="term" value="F:kinase activity"/>
    <property type="evidence" value="ECO:0007669"/>
    <property type="project" value="UniProtKB-KW"/>
</dbReference>
<dbReference type="RefSeq" id="WP_326840905.1">
    <property type="nucleotide sequence ID" value="NZ_SVNY01000007.1"/>
</dbReference>
<dbReference type="EMBL" id="SVNY01000007">
    <property type="protein sequence ID" value="MBE6834432.1"/>
    <property type="molecule type" value="Genomic_DNA"/>
</dbReference>
<feature type="transmembrane region" description="Helical" evidence="1">
    <location>
        <begin position="7"/>
        <end position="24"/>
    </location>
</feature>
<reference evidence="2" key="1">
    <citation type="submission" date="2019-04" db="EMBL/GenBank/DDBJ databases">
        <title>Evolution of Biomass-Degrading Anaerobic Consortia Revealed by Metagenomics.</title>
        <authorList>
            <person name="Peng X."/>
        </authorList>
    </citation>
    <scope>NUCLEOTIDE SEQUENCE</scope>
    <source>
        <strain evidence="2">SIG551</strain>
    </source>
</reference>
<gene>
    <name evidence="2" type="ORF">E7512_12805</name>
</gene>
<organism evidence="2 3">
    <name type="scientific">Faecalispora sporosphaeroides</name>
    <dbReference type="NCBI Taxonomy" id="1549"/>
    <lineage>
        <taxon>Bacteria</taxon>
        <taxon>Bacillati</taxon>
        <taxon>Bacillota</taxon>
        <taxon>Clostridia</taxon>
        <taxon>Eubacteriales</taxon>
        <taxon>Oscillospiraceae</taxon>
        <taxon>Faecalispora</taxon>
    </lineage>
</organism>
<keyword evidence="1" id="KW-0812">Transmembrane</keyword>
<sequence>MSNRDYAIVMVLAAVMFLVGYTVLEALTKESSSSSAYGTIMVIVFALYVTYLGRNRKGPKQ</sequence>
<dbReference type="AlphaFoldDB" id="A0A928KZQ7"/>
<keyword evidence="1" id="KW-0472">Membrane</keyword>
<comment type="caution">
    <text evidence="2">The sequence shown here is derived from an EMBL/GenBank/DDBJ whole genome shotgun (WGS) entry which is preliminary data.</text>
</comment>
<evidence type="ECO:0000256" key="1">
    <source>
        <dbReference type="SAM" id="Phobius"/>
    </source>
</evidence>
<keyword evidence="2" id="KW-0808">Transferase</keyword>
<name>A0A928KZQ7_9FIRM</name>
<accession>A0A928KZQ7</accession>
<protein>
    <submittedName>
        <fullName evidence="2">Histidine kinase</fullName>
    </submittedName>
</protein>
<evidence type="ECO:0000313" key="2">
    <source>
        <dbReference type="EMBL" id="MBE6834432.1"/>
    </source>
</evidence>
<dbReference type="Proteomes" id="UP000754750">
    <property type="component" value="Unassembled WGS sequence"/>
</dbReference>
<feature type="transmembrane region" description="Helical" evidence="1">
    <location>
        <begin position="36"/>
        <end position="53"/>
    </location>
</feature>
<evidence type="ECO:0000313" key="3">
    <source>
        <dbReference type="Proteomes" id="UP000754750"/>
    </source>
</evidence>
<keyword evidence="1" id="KW-1133">Transmembrane helix</keyword>